<dbReference type="HOGENOM" id="CLU_116584_0_0_2"/>
<dbReference type="eggNOG" id="arCOG14248">
    <property type="taxonomic scope" value="Archaea"/>
</dbReference>
<organism evidence="1 2">
    <name type="scientific">Pyrobaculum ferrireducens</name>
    <dbReference type="NCBI Taxonomy" id="1104324"/>
    <lineage>
        <taxon>Archaea</taxon>
        <taxon>Thermoproteota</taxon>
        <taxon>Thermoprotei</taxon>
        <taxon>Thermoproteales</taxon>
        <taxon>Thermoproteaceae</taxon>
        <taxon>Pyrobaculum</taxon>
    </lineage>
</organism>
<dbReference type="GeneID" id="11595925"/>
<dbReference type="AlphaFoldDB" id="G7VEG3"/>
<evidence type="ECO:0000313" key="1">
    <source>
        <dbReference type="EMBL" id="AET31587.1"/>
    </source>
</evidence>
<accession>G7VEG3</accession>
<proteinExistence type="predicted"/>
<dbReference type="RefSeq" id="WP_014287418.1">
    <property type="nucleotide sequence ID" value="NC_016645.1"/>
</dbReference>
<keyword evidence="2" id="KW-1185">Reference proteome</keyword>
<reference evidence="1 2" key="1">
    <citation type="journal article" date="2012" name="J. Bacteriol.">
        <title>Complete genome sequence of strain 1860, a crenarchaeon of the genus pyrobaculum able to grow with various electron acceptors.</title>
        <authorList>
            <person name="Mardanov A.V."/>
            <person name="Gumerov V.M."/>
            <person name="Slobodkina G.B."/>
            <person name="Beletsky A.V."/>
            <person name="Bonch-Osmolovskaya E.A."/>
            <person name="Ravin N.V."/>
            <person name="Skryabin K.G."/>
        </authorList>
    </citation>
    <scope>NUCLEOTIDE SEQUENCE [LARGE SCALE GENOMIC DNA]</scope>
    <source>
        <strain evidence="1 2">1860</strain>
    </source>
</reference>
<name>G7VEG3_9CREN</name>
<protein>
    <submittedName>
        <fullName evidence="1">Uncharacterized protein</fullName>
    </submittedName>
</protein>
<evidence type="ECO:0000313" key="2">
    <source>
        <dbReference type="Proteomes" id="UP000005867"/>
    </source>
</evidence>
<dbReference type="Proteomes" id="UP000005867">
    <property type="component" value="Chromosome"/>
</dbReference>
<dbReference type="EMBL" id="CP003098">
    <property type="protein sequence ID" value="AET31587.1"/>
    <property type="molecule type" value="Genomic_DNA"/>
</dbReference>
<dbReference type="KEGG" id="pyr:P186_0119"/>
<gene>
    <name evidence="1" type="ORF">P186_0119</name>
</gene>
<dbReference type="BioCyc" id="PSP1104324:GJSN-119-MONOMER"/>
<sequence>MKNRLLKGLYLKREIKVSGAVLATAILLLLIATASHTCAAGACDTEDFYPSSYYHSKWSYTDSSGQKRDYIFTDNLWTKKSQYFTSDNYFSFDFYRTVSCTDGTDKDVYDFWNYLTNLPSPVRIDVEEWRWWDPTCYAVPRMCNEEVEIGTKSPQNIQTNT</sequence>